<dbReference type="SMART" id="SM00535">
    <property type="entry name" value="RIBOc"/>
    <property type="match status" value="2"/>
</dbReference>
<comment type="caution">
    <text evidence="14">The sequence shown here is derived from an EMBL/GenBank/DDBJ whole genome shotgun (WGS) entry which is preliminary data.</text>
</comment>
<dbReference type="PANTHER" id="PTHR14950">
    <property type="entry name" value="DICER-RELATED"/>
    <property type="match status" value="1"/>
</dbReference>
<dbReference type="SUPFAM" id="SSF69065">
    <property type="entry name" value="RNase III domain-like"/>
    <property type="match status" value="2"/>
</dbReference>
<feature type="domain" description="Helicase ATP-binding" evidence="11">
    <location>
        <begin position="31"/>
        <end position="210"/>
    </location>
</feature>
<dbReference type="CDD" id="cd00593">
    <property type="entry name" value="RIBOc"/>
    <property type="match status" value="2"/>
</dbReference>
<dbReference type="InterPro" id="IPR027417">
    <property type="entry name" value="P-loop_NTPase"/>
</dbReference>
<dbReference type="CDD" id="cd18802">
    <property type="entry name" value="SF2_C_dicer"/>
    <property type="match status" value="1"/>
</dbReference>
<keyword evidence="3" id="KW-0547">Nucleotide-binding</keyword>
<feature type="domain" description="RNase III" evidence="10">
    <location>
        <begin position="1118"/>
        <end position="1294"/>
    </location>
</feature>
<evidence type="ECO:0000313" key="14">
    <source>
        <dbReference type="EMBL" id="KAL1792740.1"/>
    </source>
</evidence>
<dbReference type="Gene3D" id="1.10.1520.10">
    <property type="entry name" value="Ribonuclease III domain"/>
    <property type="match status" value="2"/>
</dbReference>
<proteinExistence type="inferred from homology"/>
<dbReference type="Pfam" id="PF00270">
    <property type="entry name" value="DEAD"/>
    <property type="match status" value="1"/>
</dbReference>
<dbReference type="PROSITE" id="PS50142">
    <property type="entry name" value="RNASE_3_2"/>
    <property type="match status" value="2"/>
</dbReference>
<dbReference type="SUPFAM" id="SSF52540">
    <property type="entry name" value="P-loop containing nucleoside triphosphate hydrolases"/>
    <property type="match status" value="1"/>
</dbReference>
<gene>
    <name evidence="14" type="ORF">ACET3X_009247</name>
</gene>
<comment type="similarity">
    <text evidence="8">Belongs to the helicase family. Dicer subfamily.</text>
</comment>
<evidence type="ECO:0000256" key="3">
    <source>
        <dbReference type="ARBA" id="ARBA00022741"/>
    </source>
</evidence>
<dbReference type="EMBL" id="JBHGVX010000009">
    <property type="protein sequence ID" value="KAL1792740.1"/>
    <property type="molecule type" value="Genomic_DNA"/>
</dbReference>
<dbReference type="InterPro" id="IPR011545">
    <property type="entry name" value="DEAD/DEAH_box_helicase_dom"/>
</dbReference>
<keyword evidence="1" id="KW-0930">Antiviral protein</keyword>
<dbReference type="Gene3D" id="3.30.160.380">
    <property type="entry name" value="Dicer dimerisation domain"/>
    <property type="match status" value="1"/>
</dbReference>
<accession>A0ABR3U9U7</accession>
<dbReference type="PROSITE" id="PS51327">
    <property type="entry name" value="DICER_DSRBF"/>
    <property type="match status" value="1"/>
</dbReference>
<feature type="domain" description="RNase III" evidence="10">
    <location>
        <begin position="938"/>
        <end position="1078"/>
    </location>
</feature>
<dbReference type="Pfam" id="PF00271">
    <property type="entry name" value="Helicase_C"/>
    <property type="match status" value="1"/>
</dbReference>
<evidence type="ECO:0000256" key="7">
    <source>
        <dbReference type="ARBA" id="ARBA00023118"/>
    </source>
</evidence>
<dbReference type="InterPro" id="IPR005034">
    <property type="entry name" value="Dicer_dimerisation"/>
</dbReference>
<dbReference type="GeneID" id="96089569"/>
<dbReference type="CDD" id="cd18034">
    <property type="entry name" value="DEXHc_dicer"/>
    <property type="match status" value="1"/>
</dbReference>
<dbReference type="SMART" id="SM00487">
    <property type="entry name" value="DEXDc"/>
    <property type="match status" value="1"/>
</dbReference>
<evidence type="ECO:0000259" key="10">
    <source>
        <dbReference type="PROSITE" id="PS50142"/>
    </source>
</evidence>
<keyword evidence="5" id="KW-0347">Helicase</keyword>
<dbReference type="SMART" id="SM00490">
    <property type="entry name" value="HELICc"/>
    <property type="match status" value="1"/>
</dbReference>
<reference evidence="14 15" key="1">
    <citation type="submission" date="2024-09" db="EMBL/GenBank/DDBJ databases">
        <title>T2T genomes of carrot and Alternaria dauci and their utility for understanding host-pathogen interaction during carrot leaf blight disease.</title>
        <authorList>
            <person name="Liu W."/>
            <person name="Xu S."/>
            <person name="Ou C."/>
            <person name="Liu X."/>
            <person name="Zhuang F."/>
            <person name="Deng X.W."/>
        </authorList>
    </citation>
    <scope>NUCLEOTIDE SEQUENCE [LARGE SCALE GENOMIC DNA]</scope>
    <source>
        <strain evidence="14 15">A2016</strain>
    </source>
</reference>
<dbReference type="SUPFAM" id="SSF54768">
    <property type="entry name" value="dsRNA-binding domain-like"/>
    <property type="match status" value="1"/>
</dbReference>
<dbReference type="Pfam" id="PF03368">
    <property type="entry name" value="Dicer_dimer"/>
    <property type="match status" value="1"/>
</dbReference>
<evidence type="ECO:0000256" key="6">
    <source>
        <dbReference type="ARBA" id="ARBA00022840"/>
    </source>
</evidence>
<protein>
    <recommendedName>
        <fullName evidence="16">Dicer-like protein 2</fullName>
    </recommendedName>
</protein>
<keyword evidence="8" id="KW-0694">RNA-binding</keyword>
<sequence>MGSLMQDDNDAGVVSTATSETFQLRGYQAEMVAESMKDNIIVVMDTGSGKTHIAIERTRAELETCEPGQLVWFLAPTVALCEQQYDVFQSNIPGVGHQLLCGRDDVELWTTQAEWDRVLLNVRVVISTHAILLDALTHGFVTLRKLALLIFDEAHHCTLKHPAHLIMSDFYMPQLKNGDSSLPKILGLSASPVMKAAASAEGLQQIEQNLHAAVKTPKLHRSELMRYAHRPQLLQITYSSDASGHKHSHLLLALQHVYRTYDLAKDPYVIALLDQQQHGFDVSRQLTKLWDSQKTYCHDQLKQLVSKAEAMAEELGVSAMEYYLHQCIAKFEKMTCGSDQQLLDLTITEKQYLLEIFRGLPLQNPLPLPATIIEKSSHKVNKLVDTLVLEANGTPGFTGLVFIEQRVWVASLAEILACHPQTKDLLRVGTFVGSVKSSKQKANISALAEPKNQQTTLDNFRAGVINLVLATTVLEEGIDVSSCHLVVCFERPKNLKSFVQRRGRARKEQSRYLIFVPDTGEARSSTSWQSLEAEMRKAYENDKRQVQAAQDAEQTNEVGERYFRVPNTGALLTLDNASQHLHHFCARLGGSAYADTRPEVEFTNDRGQITAEITLPLSVDPKVRKAKSLETWRTERMAQKDAAFEAYKALYLHGLVNENLLPIQDEEDDAAQYQTRDDRPSLVPVSPTLDPWSTVAQSHQHEPDTWYRTLLEAKAPGEEPIRIILLTPIAMHEVSDILLYWNESKRYTVTTSCLYGTSLADIDIGLLRSITWKILRSVFGVHIKEGVDDFLFLLAPCDSSGYMMTENDLHEWHARTDGQQSASILLSQGSTDTATWGLTMQQGDARKFMPVAIKPSDSPDVSGECETLLQAVRLPKRRDFLHVVYQNGDMNDAYTKVESLLASTCYVENLPVRFAVLTLLFPSILHKLEIYMIADTLRTTLLKPAEFEVSDLPVIITALTSSAVDGLENYQRMEFLGDCILKFMASLHVMAANLLMPEGMLTGKKGRLVSNGYLARATLAAGLDKFIFYKRFTGAKWKPRYIGQTLAKTAPPAKEEKSSKLIADVIESLIGASYLIGGFSKAFGCIQALLPLEKWTPIPKANEILYDAAPSQDRGTNLVLLEQLLGHTFNKKELLLESLTHPTFRGPNVLCSYERFEFLGDAVLDYIISKRLYAHEPSLPHWKMHGVRTAMVNAAFLSYCMFETTVAEELTNKGTFQPEVHQRALWQFLRSSSPELIAARTVALQQHVETRGFIANALAQDKRFPWHALSLTDPPKFLSDIVESVIGALYIDSHGSISVCEDFVRRLGILPCLERILRDGVDCLHPKEHINTLAANKGIKYVRITSGREGTKNGTNGYERGYRVQVRIGGKDVGGEVEGVKRLQAETIAAWKVITLLENEDAGNTPMEIDDDSNDEFFDAEDGNGGMLEGS</sequence>
<organism evidence="14 15">
    <name type="scientific">Alternaria dauci</name>
    <dbReference type="NCBI Taxonomy" id="48095"/>
    <lineage>
        <taxon>Eukaryota</taxon>
        <taxon>Fungi</taxon>
        <taxon>Dikarya</taxon>
        <taxon>Ascomycota</taxon>
        <taxon>Pezizomycotina</taxon>
        <taxon>Dothideomycetes</taxon>
        <taxon>Pleosporomycetidae</taxon>
        <taxon>Pleosporales</taxon>
        <taxon>Pleosporineae</taxon>
        <taxon>Pleosporaceae</taxon>
        <taxon>Alternaria</taxon>
        <taxon>Alternaria sect. Porri</taxon>
    </lineage>
</organism>
<dbReference type="InterPro" id="IPR036389">
    <property type="entry name" value="RNase_III_sf"/>
</dbReference>
<keyword evidence="15" id="KW-1185">Reference proteome</keyword>
<evidence type="ECO:0000313" key="15">
    <source>
        <dbReference type="Proteomes" id="UP001578633"/>
    </source>
</evidence>
<feature type="compositionally biased region" description="Acidic residues" evidence="9">
    <location>
        <begin position="1408"/>
        <end position="1422"/>
    </location>
</feature>
<dbReference type="Gene3D" id="3.40.50.300">
    <property type="entry name" value="P-loop containing nucleotide triphosphate hydrolases"/>
    <property type="match status" value="2"/>
</dbReference>
<dbReference type="RefSeq" id="XP_069303324.1">
    <property type="nucleotide sequence ID" value="XM_069455420.1"/>
</dbReference>
<evidence type="ECO:0000259" key="13">
    <source>
        <dbReference type="PROSITE" id="PS51327"/>
    </source>
</evidence>
<keyword evidence="2" id="KW-0677">Repeat</keyword>
<dbReference type="Proteomes" id="UP001578633">
    <property type="component" value="Chromosome 9"/>
</dbReference>
<keyword evidence="7" id="KW-0051">Antiviral defense</keyword>
<evidence type="ECO:0000256" key="2">
    <source>
        <dbReference type="ARBA" id="ARBA00022737"/>
    </source>
</evidence>
<keyword evidence="6" id="KW-0067">ATP-binding</keyword>
<keyword evidence="4" id="KW-0378">Hydrolase</keyword>
<dbReference type="InterPro" id="IPR038248">
    <property type="entry name" value="Dicer_dimer_sf"/>
</dbReference>
<dbReference type="InterPro" id="IPR000999">
    <property type="entry name" value="RNase_III_dom"/>
</dbReference>
<feature type="domain" description="Helicase C-terminal" evidence="12">
    <location>
        <begin position="379"/>
        <end position="559"/>
    </location>
</feature>
<evidence type="ECO:0000256" key="1">
    <source>
        <dbReference type="ARBA" id="ARBA00022721"/>
    </source>
</evidence>
<feature type="region of interest" description="Disordered" evidence="9">
    <location>
        <begin position="1403"/>
        <end position="1431"/>
    </location>
</feature>
<evidence type="ECO:0000259" key="11">
    <source>
        <dbReference type="PROSITE" id="PS51192"/>
    </source>
</evidence>
<dbReference type="PANTHER" id="PTHR14950:SF37">
    <property type="entry name" value="ENDORIBONUCLEASE DICER"/>
    <property type="match status" value="1"/>
</dbReference>
<evidence type="ECO:0000256" key="9">
    <source>
        <dbReference type="SAM" id="MobiDB-lite"/>
    </source>
</evidence>
<evidence type="ECO:0000256" key="8">
    <source>
        <dbReference type="PROSITE-ProRule" id="PRU00657"/>
    </source>
</evidence>
<dbReference type="PROSITE" id="PS00517">
    <property type="entry name" value="RNASE_3_1"/>
    <property type="match status" value="1"/>
</dbReference>
<dbReference type="InterPro" id="IPR001650">
    <property type="entry name" value="Helicase_C-like"/>
</dbReference>
<evidence type="ECO:0000256" key="4">
    <source>
        <dbReference type="ARBA" id="ARBA00022801"/>
    </source>
</evidence>
<evidence type="ECO:0000256" key="5">
    <source>
        <dbReference type="ARBA" id="ARBA00022806"/>
    </source>
</evidence>
<dbReference type="PROSITE" id="PS51194">
    <property type="entry name" value="HELICASE_CTER"/>
    <property type="match status" value="1"/>
</dbReference>
<evidence type="ECO:0000259" key="12">
    <source>
        <dbReference type="PROSITE" id="PS51194"/>
    </source>
</evidence>
<name>A0ABR3U9U7_9PLEO</name>
<dbReference type="InterPro" id="IPR014001">
    <property type="entry name" value="Helicase_ATP-bd"/>
</dbReference>
<dbReference type="Pfam" id="PF00636">
    <property type="entry name" value="Ribonuclease_3"/>
    <property type="match status" value="2"/>
</dbReference>
<evidence type="ECO:0008006" key="16">
    <source>
        <dbReference type="Google" id="ProtNLM"/>
    </source>
</evidence>
<feature type="domain" description="Dicer dsRNA-binding fold" evidence="13">
    <location>
        <begin position="577"/>
        <end position="670"/>
    </location>
</feature>
<dbReference type="PROSITE" id="PS51192">
    <property type="entry name" value="HELICASE_ATP_BIND_1"/>
    <property type="match status" value="1"/>
</dbReference>